<feature type="compositionally biased region" description="Basic and acidic residues" evidence="3">
    <location>
        <begin position="578"/>
        <end position="598"/>
    </location>
</feature>
<dbReference type="Pfam" id="PF10309">
    <property type="entry name" value="NCBP3"/>
    <property type="match status" value="1"/>
</dbReference>
<proteinExistence type="inferred from homology"/>
<dbReference type="EnsemblMetazoa" id="CLYHEMT007328.1">
    <property type="protein sequence ID" value="CLYHEMP007328.1"/>
    <property type="gene ID" value="CLYHEMG007328"/>
</dbReference>
<feature type="compositionally biased region" description="Polar residues" evidence="3">
    <location>
        <begin position="567"/>
        <end position="577"/>
    </location>
</feature>
<dbReference type="PANTHER" id="PTHR16291">
    <property type="entry name" value="NUCLEAR CAP-BINDING PROTEIN SUBUNIT 3"/>
    <property type="match status" value="1"/>
</dbReference>
<dbReference type="PANTHER" id="PTHR16291:SF0">
    <property type="entry name" value="NUCLEAR CAP-BINDING PROTEIN SUBUNIT 3"/>
    <property type="match status" value="1"/>
</dbReference>
<feature type="compositionally biased region" description="Polar residues" evidence="3">
    <location>
        <begin position="92"/>
        <end position="103"/>
    </location>
</feature>
<dbReference type="OrthoDB" id="422106at2759"/>
<dbReference type="GO" id="GO:0003729">
    <property type="term" value="F:mRNA binding"/>
    <property type="evidence" value="ECO:0007669"/>
    <property type="project" value="InterPro"/>
</dbReference>
<sequence length="640" mass="74062">FLLVGSARLKHLSTTLNKKKLANPPGMEFENLQIEVPVNDESSPMFAAKIYEKKYHNKKDFVVGFNPNDKEFIDKKNRRAKRFGIKEREKQAQQLQEETTSTGEEAEPITTDDGDSTNTVTTIGNEQPKKATTNFDSSFFKDVDLKKINWPPVLDCALDQMRLDAIHIYGVDNMSTKNIFAYFDLFGPDTLEWIDDRSCNVIWDDEATVSKVMESMSKTYKSIKEIQKEHREEMASSMSPTITTQTQQTSEDGVTIKVEEGEESEQESEETGNKAISIEDDEDDIDPRDVWRLGYPYQEYQLFMRPATMSDKKLPGAASRSQYYLMYGKNEDKKKVKGIVSKSRKRKLESMKQKADEVFKLKEPDVKIVALDELLNEGVVSKMEVDEDEPTIKRMNIQTDTFDPRSRTMMADRVEIGQQFGKRIDDGYWTGASAVRDRLGLRNDDTMDDPHRVNDLRARLDKSNSIYDRLGRRGGDSTKTEEMEDARGEIERSKRTNAAKSKRRYREDGYEKDGVYHDIYRAEDASDIKEEPLDDSPPPRYHHRRPRSDEEEEREPPRRSNIKSRLGTVNTSSSGSTDLRDRLEKRRGGGVDKNDKNSRKDHRKRYEEEPDIKDEPIDNDRLNLCIEIKQEPEEDMDFEF</sequence>
<evidence type="ECO:0000256" key="1">
    <source>
        <dbReference type="ARBA" id="ARBA00006069"/>
    </source>
</evidence>
<feature type="compositionally biased region" description="Basic residues" evidence="3">
    <location>
        <begin position="495"/>
        <end position="504"/>
    </location>
</feature>
<dbReference type="Proteomes" id="UP000594262">
    <property type="component" value="Unplaced"/>
</dbReference>
<feature type="compositionally biased region" description="Basic and acidic residues" evidence="3">
    <location>
        <begin position="522"/>
        <end position="531"/>
    </location>
</feature>
<feature type="region of interest" description="Disordered" evidence="3">
    <location>
        <begin position="522"/>
        <end position="621"/>
    </location>
</feature>
<organism evidence="4 5">
    <name type="scientific">Clytia hemisphaerica</name>
    <dbReference type="NCBI Taxonomy" id="252671"/>
    <lineage>
        <taxon>Eukaryota</taxon>
        <taxon>Metazoa</taxon>
        <taxon>Cnidaria</taxon>
        <taxon>Hydrozoa</taxon>
        <taxon>Hydroidolina</taxon>
        <taxon>Leptothecata</taxon>
        <taxon>Obeliida</taxon>
        <taxon>Clytiidae</taxon>
        <taxon>Clytia</taxon>
    </lineage>
</organism>
<name>A0A7M5V4B4_9CNID</name>
<dbReference type="AlphaFoldDB" id="A0A7M5V4B4"/>
<evidence type="ECO:0000256" key="3">
    <source>
        <dbReference type="SAM" id="MobiDB-lite"/>
    </source>
</evidence>
<feature type="region of interest" description="Disordered" evidence="3">
    <location>
        <begin position="86"/>
        <end position="129"/>
    </location>
</feature>
<comment type="similarity">
    <text evidence="1">Belongs to the NCBP3 family.</text>
</comment>
<feature type="compositionally biased region" description="Acidic residues" evidence="3">
    <location>
        <begin position="260"/>
        <end position="270"/>
    </location>
</feature>
<feature type="region of interest" description="Disordered" evidence="3">
    <location>
        <begin position="233"/>
        <end position="280"/>
    </location>
</feature>
<feature type="region of interest" description="Disordered" evidence="3">
    <location>
        <begin position="467"/>
        <end position="507"/>
    </location>
</feature>
<evidence type="ECO:0000313" key="5">
    <source>
        <dbReference type="Proteomes" id="UP000594262"/>
    </source>
</evidence>
<keyword evidence="5" id="KW-1185">Reference proteome</keyword>
<accession>A0A7M5V4B4</accession>
<evidence type="ECO:0000313" key="4">
    <source>
        <dbReference type="EnsemblMetazoa" id="CLYHEMP007328.1"/>
    </source>
</evidence>
<protein>
    <recommendedName>
        <fullName evidence="2">Nuclear cap-binding protein subunit 3</fullName>
    </recommendedName>
</protein>
<dbReference type="GO" id="GO:0000340">
    <property type="term" value="F:RNA 7-methylguanosine cap binding"/>
    <property type="evidence" value="ECO:0007669"/>
    <property type="project" value="InterPro"/>
</dbReference>
<dbReference type="InterPro" id="IPR019416">
    <property type="entry name" value="NCBP3"/>
</dbReference>
<evidence type="ECO:0000256" key="2">
    <source>
        <dbReference type="ARBA" id="ARBA00019876"/>
    </source>
</evidence>
<reference evidence="4" key="1">
    <citation type="submission" date="2021-01" db="UniProtKB">
        <authorList>
            <consortium name="EnsemblMetazoa"/>
        </authorList>
    </citation>
    <scope>IDENTIFICATION</scope>
</reference>
<feature type="compositionally biased region" description="Acidic residues" evidence="3">
    <location>
        <begin position="104"/>
        <end position="115"/>
    </location>
</feature>
<feature type="compositionally biased region" description="Basic and acidic residues" evidence="3">
    <location>
        <begin position="469"/>
        <end position="494"/>
    </location>
</feature>
<feature type="compositionally biased region" description="Polar residues" evidence="3">
    <location>
        <begin position="116"/>
        <end position="129"/>
    </location>
</feature>
<dbReference type="GO" id="GO:0005634">
    <property type="term" value="C:nucleus"/>
    <property type="evidence" value="ECO:0007669"/>
    <property type="project" value="TreeGrafter"/>
</dbReference>